<evidence type="ECO:0000313" key="5">
    <source>
        <dbReference type="Proteomes" id="UP001058124"/>
    </source>
</evidence>
<dbReference type="CDD" id="cd07207">
    <property type="entry name" value="Pat_ExoU_VipD_like"/>
    <property type="match status" value="1"/>
</dbReference>
<dbReference type="GO" id="GO:0016787">
    <property type="term" value="F:hydrolase activity"/>
    <property type="evidence" value="ECO:0007669"/>
    <property type="project" value="UniProtKB-UniRule"/>
</dbReference>
<feature type="short sequence motif" description="DGA/G" evidence="2">
    <location>
        <begin position="194"/>
        <end position="196"/>
    </location>
</feature>
<feature type="active site" description="Proton acceptor" evidence="2">
    <location>
        <position position="194"/>
    </location>
</feature>
<name>A0AAV5N179_9GAMM</name>
<dbReference type="AlphaFoldDB" id="A0AAV5N179"/>
<dbReference type="EMBL" id="BRLH01000002">
    <property type="protein sequence ID" value="GKX55280.1"/>
    <property type="molecule type" value="Genomic_DNA"/>
</dbReference>
<evidence type="ECO:0000256" key="2">
    <source>
        <dbReference type="PROSITE-ProRule" id="PRU01161"/>
    </source>
</evidence>
<dbReference type="InterPro" id="IPR052580">
    <property type="entry name" value="Lipid_Hydrolase"/>
</dbReference>
<reference evidence="4" key="1">
    <citation type="submission" date="2022-06" db="EMBL/GenBank/DDBJ databases">
        <title>Draft genome sequences of Leminorella grimontii str. JCM5902.</title>
        <authorList>
            <person name="Wakabayashi Y."/>
            <person name="Kojima K."/>
        </authorList>
    </citation>
    <scope>NUCLEOTIDE SEQUENCE</scope>
    <source>
        <strain evidence="4">JCM 5902</strain>
    </source>
</reference>
<dbReference type="PROSITE" id="PS51635">
    <property type="entry name" value="PNPLA"/>
    <property type="match status" value="1"/>
</dbReference>
<evidence type="ECO:0000256" key="1">
    <source>
        <dbReference type="ARBA" id="ARBA00023098"/>
    </source>
</evidence>
<protein>
    <submittedName>
        <fullName evidence="4">Esterase</fullName>
    </submittedName>
</protein>
<feature type="active site" description="Nucleophile" evidence="2">
    <location>
        <position position="43"/>
    </location>
</feature>
<proteinExistence type="predicted"/>
<dbReference type="PANTHER" id="PTHR46394">
    <property type="entry name" value="ANNEXIN"/>
    <property type="match status" value="1"/>
</dbReference>
<dbReference type="Gene3D" id="3.40.1090.10">
    <property type="entry name" value="Cytosolic phospholipase A2 catalytic domain"/>
    <property type="match status" value="1"/>
</dbReference>
<accession>A0AAV5N179</accession>
<keyword evidence="2" id="KW-0442">Lipid degradation</keyword>
<organism evidence="4 5">
    <name type="scientific">Leminorella grimontii</name>
    <dbReference type="NCBI Taxonomy" id="82981"/>
    <lineage>
        <taxon>Bacteria</taxon>
        <taxon>Pseudomonadati</taxon>
        <taxon>Pseudomonadota</taxon>
        <taxon>Gammaproteobacteria</taxon>
        <taxon>Enterobacterales</taxon>
        <taxon>Budviciaceae</taxon>
        <taxon>Leminorella</taxon>
    </lineage>
</organism>
<dbReference type="InterPro" id="IPR016035">
    <property type="entry name" value="Acyl_Trfase/lysoPLipase"/>
</dbReference>
<keyword evidence="2" id="KW-0378">Hydrolase</keyword>
<comment type="caution">
    <text evidence="4">The sequence shown here is derived from an EMBL/GenBank/DDBJ whole genome shotgun (WGS) entry which is preliminary data.</text>
</comment>
<feature type="domain" description="PNPLA" evidence="3">
    <location>
        <begin position="8"/>
        <end position="207"/>
    </location>
</feature>
<sequence>MTYPFKNLVFEGGGMKGICYVGAVDVLTQKGIMDNIEKVGGSSAGAIASTLVGLGYTNTQLNKILYEIDFMSFLDIGSSAGELDLFSRLFSQYGLAKGDTFLKWIENLIVEAGFHKDLTFKELHDAVQSGAGKAKNRKYRDVYLTGANPSTRQTEIYSHETTPAMRVADAARISLSIPFILIAKPNLDGDLCVDGGMLCNYPIRMFDFDLAAKPYTNRPGQRVNSETLGFRLSEGTINTLPTPGKRKVDSVLDYLIALLNCYNAFQSSIHLNGDDWARTVHIDCKGVSTMYYNMKDDVKKMLEESGREGALAYFEWYDREHDKR</sequence>
<keyword evidence="5" id="KW-1185">Reference proteome</keyword>
<dbReference type="RefSeq" id="WP_027274202.1">
    <property type="nucleotide sequence ID" value="NZ_BRLH01000002.1"/>
</dbReference>
<evidence type="ECO:0000259" key="3">
    <source>
        <dbReference type="PROSITE" id="PS51635"/>
    </source>
</evidence>
<dbReference type="InterPro" id="IPR002641">
    <property type="entry name" value="PNPLA_dom"/>
</dbReference>
<evidence type="ECO:0000313" key="4">
    <source>
        <dbReference type="EMBL" id="GKX55280.1"/>
    </source>
</evidence>
<dbReference type="SUPFAM" id="SSF52151">
    <property type="entry name" value="FabD/lysophospholipase-like"/>
    <property type="match status" value="1"/>
</dbReference>
<dbReference type="Proteomes" id="UP001058124">
    <property type="component" value="Unassembled WGS sequence"/>
</dbReference>
<feature type="short sequence motif" description="GXGXXG" evidence="2">
    <location>
        <begin position="12"/>
        <end position="17"/>
    </location>
</feature>
<feature type="short sequence motif" description="GXSXG" evidence="2">
    <location>
        <begin position="41"/>
        <end position="45"/>
    </location>
</feature>
<dbReference type="Pfam" id="PF01734">
    <property type="entry name" value="Patatin"/>
    <property type="match status" value="1"/>
</dbReference>
<dbReference type="PANTHER" id="PTHR46394:SF1">
    <property type="entry name" value="PNPLA DOMAIN-CONTAINING PROTEIN"/>
    <property type="match status" value="1"/>
</dbReference>
<keyword evidence="1 2" id="KW-0443">Lipid metabolism</keyword>
<gene>
    <name evidence="4" type="ORF">SOASR030_13920</name>
</gene>
<dbReference type="GO" id="GO:0016042">
    <property type="term" value="P:lipid catabolic process"/>
    <property type="evidence" value="ECO:0007669"/>
    <property type="project" value="UniProtKB-UniRule"/>
</dbReference>